<feature type="chain" id="PRO_5012655969" evidence="1">
    <location>
        <begin position="30"/>
        <end position="430"/>
    </location>
</feature>
<accession>A0A1J0R8V9</accession>
<dbReference type="EMBL" id="KX700264">
    <property type="protein sequence ID" value="APD74220.1"/>
    <property type="molecule type" value="Genomic_DNA"/>
</dbReference>
<sequence length="430" mass="45843">MTAATRYRSFATALAVVTSVFLSPLAALANNPAEQADINNEVTDFCSSQRYLDLITAELQVWISSAVSKTKEHANEANLLRLAERKHATTGRGTAYAFLAALAQQRAAAAAQHAERIAKNAAAAIEQIARRTGEQAAYAMHVTENNEVSNFKHTATSETRVKLTQSNAPKGRCKAESTTPASLAVDCTEKLQGKKHLAKITTVLRQLTKLKIATAQAMIKPALTIVFEAHGDLTTSASWKAATARHSCQNKGTADETLSDATTAMLIDKVTYPTTLQLTEVELADQDQAEVAASSHPTSNQRTVYTSVKAIAAALKAAQQASPYTAKLLADETISSLASLPAAHYMAGLISGTKTKTETAAATTQNVGKTIFTKEEGSIKDDFFVPLTSDSNSIPTETDTITGTTQAIAEGPNFEKAMAYYTVQNLKKAV</sequence>
<dbReference type="VEuPathDB" id="TriTrypDB:Tb427_000065300"/>
<organism evidence="2">
    <name type="scientific">Trypanosoma brucei</name>
    <dbReference type="NCBI Taxonomy" id="5691"/>
    <lineage>
        <taxon>Eukaryota</taxon>
        <taxon>Discoba</taxon>
        <taxon>Euglenozoa</taxon>
        <taxon>Kinetoplastea</taxon>
        <taxon>Metakinetoplastina</taxon>
        <taxon>Trypanosomatida</taxon>
        <taxon>Trypanosomatidae</taxon>
        <taxon>Trypanosoma</taxon>
    </lineage>
</organism>
<proteinExistence type="predicted"/>
<evidence type="ECO:0000256" key="1">
    <source>
        <dbReference type="SAM" id="SignalP"/>
    </source>
</evidence>
<evidence type="ECO:0000313" key="2">
    <source>
        <dbReference type="EMBL" id="APD74220.1"/>
    </source>
</evidence>
<name>A0A1J0R8V9_9TRYP</name>
<dbReference type="VEuPathDB" id="TriTrypDB:Tb1125.Tb09.v4.0114"/>
<feature type="signal peptide" evidence="1">
    <location>
        <begin position="1"/>
        <end position="29"/>
    </location>
</feature>
<dbReference type="VEuPathDB" id="TriTrypDB:Tb09.v4.0114"/>
<keyword evidence="1" id="KW-0732">Signal</keyword>
<dbReference type="AlphaFoldDB" id="A0A1J0R8V9"/>
<protein>
    <submittedName>
        <fullName evidence="2">Variant surface glycoprotein 1125.2789</fullName>
    </submittedName>
</protein>
<reference evidence="2" key="1">
    <citation type="submission" date="2016-08" db="EMBL/GenBank/DDBJ databases">
        <title>VSG repertoire of Trypanosoma brucei EATRO 1125.</title>
        <authorList>
            <person name="Cross G.A."/>
        </authorList>
    </citation>
    <scope>NUCLEOTIDE SEQUENCE</scope>
    <source>
        <strain evidence="2">EATRO 1125</strain>
    </source>
</reference>